<evidence type="ECO:0000313" key="1">
    <source>
        <dbReference type="EMBL" id="CBH16113.1"/>
    </source>
</evidence>
<dbReference type="GeneID" id="23864394"/>
<organism evidence="1 2">
    <name type="scientific">Trypanosoma brucei gambiense (strain MHOM/CI/86/DAL972)</name>
    <dbReference type="NCBI Taxonomy" id="679716"/>
    <lineage>
        <taxon>Eukaryota</taxon>
        <taxon>Discoba</taxon>
        <taxon>Euglenozoa</taxon>
        <taxon>Kinetoplastea</taxon>
        <taxon>Metakinetoplastina</taxon>
        <taxon>Trypanosomatida</taxon>
        <taxon>Trypanosomatidae</taxon>
        <taxon>Trypanosoma</taxon>
    </lineage>
</organism>
<dbReference type="RefSeq" id="XP_011778377.1">
    <property type="nucleotide sequence ID" value="XM_011780075.1"/>
</dbReference>
<gene>
    <name evidence="1" type="ORF">TbgDal_X12080</name>
</gene>
<dbReference type="Proteomes" id="UP000002316">
    <property type="component" value="Chromosome 10"/>
</dbReference>
<accession>D0A4B9</accession>
<sequence length="108" mass="12286">MHPNPPLRYAVKDVDPRILAIFADKQKGLRGRFGPNTHVTLFVYVEYCLLSITVQPTQTLSPFPLHRFAHLWKQISLLVWCPTLNQPCHKAICAPDRLLLLVVSSPTD</sequence>
<proteinExistence type="predicted"/>
<protein>
    <submittedName>
        <fullName evidence="1">Uncharacterized protein</fullName>
    </submittedName>
</protein>
<dbReference type="EMBL" id="FN554973">
    <property type="protein sequence ID" value="CBH16113.1"/>
    <property type="molecule type" value="Genomic_DNA"/>
</dbReference>
<dbReference type="AlphaFoldDB" id="D0A4B9"/>
<reference evidence="2" key="1">
    <citation type="journal article" date="2010" name="PLoS Negl. Trop. Dis.">
        <title>The genome sequence of Trypanosoma brucei gambiense, causative agent of chronic human african trypanosomiasis.</title>
        <authorList>
            <person name="Jackson A.P."/>
            <person name="Sanders M."/>
            <person name="Berry A."/>
            <person name="McQuillan J."/>
            <person name="Aslett M.A."/>
            <person name="Quail M.A."/>
            <person name="Chukualim B."/>
            <person name="Capewell P."/>
            <person name="MacLeod A."/>
            <person name="Melville S.E."/>
            <person name="Gibson W."/>
            <person name="Barry J.D."/>
            <person name="Berriman M."/>
            <person name="Hertz-Fowler C."/>
        </authorList>
    </citation>
    <scope>NUCLEOTIDE SEQUENCE [LARGE SCALE GENOMIC DNA]</scope>
    <source>
        <strain evidence="2">MHOM/CI/86/DAL972</strain>
    </source>
</reference>
<dbReference type="KEGG" id="tbg:TbgDal_X12080"/>
<name>D0A4B9_TRYB9</name>
<evidence type="ECO:0000313" key="2">
    <source>
        <dbReference type="Proteomes" id="UP000002316"/>
    </source>
</evidence>